<evidence type="ECO:0000256" key="1">
    <source>
        <dbReference type="SAM" id="Coils"/>
    </source>
</evidence>
<name>A0A8H3TY39_9TREE</name>
<feature type="region of interest" description="Disordered" evidence="2">
    <location>
        <begin position="519"/>
        <end position="701"/>
    </location>
</feature>
<feature type="compositionally biased region" description="Polar residues" evidence="2">
    <location>
        <begin position="615"/>
        <end position="650"/>
    </location>
</feature>
<dbReference type="GO" id="GO:0051256">
    <property type="term" value="P:mitotic spindle midzone assembly"/>
    <property type="evidence" value="ECO:0007669"/>
    <property type="project" value="TreeGrafter"/>
</dbReference>
<proteinExistence type="predicted"/>
<reference evidence="3" key="1">
    <citation type="submission" date="2020-07" db="EMBL/GenBank/DDBJ databases">
        <title>Draft Genome Sequence of a Deep-Sea Yeast, Naganishia (Cryptococcus) liquefaciens strain N6.</title>
        <authorList>
            <person name="Han Y.W."/>
            <person name="Kajitani R."/>
            <person name="Morimoto H."/>
            <person name="Parhat M."/>
            <person name="Tsubouchi H."/>
            <person name="Bakenova O."/>
            <person name="Ogata M."/>
            <person name="Argunhan B."/>
            <person name="Aoki R."/>
            <person name="Kajiwara S."/>
            <person name="Itoh T."/>
            <person name="Iwasaki H."/>
        </authorList>
    </citation>
    <scope>NUCLEOTIDE SEQUENCE</scope>
    <source>
        <strain evidence="3">N6</strain>
    </source>
</reference>
<protein>
    <submittedName>
        <fullName evidence="3">Uncharacterized protein</fullName>
    </submittedName>
</protein>
<feature type="coiled-coil region" evidence="1">
    <location>
        <begin position="404"/>
        <end position="431"/>
    </location>
</feature>
<dbReference type="AlphaFoldDB" id="A0A8H3TY39"/>
<accession>A0A8H3TY39</accession>
<dbReference type="GO" id="GO:0008017">
    <property type="term" value="F:microtubule binding"/>
    <property type="evidence" value="ECO:0007669"/>
    <property type="project" value="InterPro"/>
</dbReference>
<feature type="compositionally biased region" description="Polar residues" evidence="2">
    <location>
        <begin position="585"/>
        <end position="599"/>
    </location>
</feature>
<dbReference type="GO" id="GO:1990023">
    <property type="term" value="C:mitotic spindle midzone"/>
    <property type="evidence" value="ECO:0007669"/>
    <property type="project" value="TreeGrafter"/>
</dbReference>
<evidence type="ECO:0000313" key="3">
    <source>
        <dbReference type="EMBL" id="GHJ89222.1"/>
    </source>
</evidence>
<sequence>MVNERHLIPSLSSCFTRSKSLTPGSARSCNGHSIIRSMNPYLEKQLPLLGDLHKKLGLCQQDLDTDLEAINDAIKRAIDEAIGRRKEAVRKLEEDVEAARTEIRALRRALDPDHGQEVMDAEAVALPAVLGSLKAARDLLKQTYEDRVVVITDLHGQLSRLRDILGKAYPLPEDLLRRAGLFPCDSSPETDTAPQDVTTDRVSALKELINIGQLEKDRRSRQLQESFDELRFLHLELGLEPMDSLCQSRLLPASSSEEMARSHASALHRFITMCSPEEDQSDSTVLAEQPTGALMSWAKETVLLWQAEKKAREEQIQALYDQVEPIWHRLGFEQDDINAFVEEHCGLDQEVLQAYRDELSRVKILRQEKLASFIDAVRSEITGLWQSLHYGPQTCRYFEAFYEVDESEDALTVHEEEAQRLQSELNSKEGILQRVEEWADLRIQQQELEAKRNGPDRFNTRGGALLLEERTRKRIEKKMPLLEQELMQIIPPWENQHDMPFLFDDVRITDIIQDEMESRAAERNAKMRSRGGSSATPGRQTRTPAPSTASRTPGTALARKRDQPTPTPSMASAAAGMKRTRLGVSASSTLSSVNGSPVSKQHKLPPPHYMLPKPSTASQSRSTSTPMPLGQSSAINHRQNRSATNTTSSMLPKPVVTGLAKADGRRPRRQSFKPRQSVVQRPPQAGMRGHIWSNVPEDDVM</sequence>
<evidence type="ECO:0000256" key="2">
    <source>
        <dbReference type="SAM" id="MobiDB-lite"/>
    </source>
</evidence>
<dbReference type="GO" id="GO:0005737">
    <property type="term" value="C:cytoplasm"/>
    <property type="evidence" value="ECO:0007669"/>
    <property type="project" value="TreeGrafter"/>
</dbReference>
<keyword evidence="1" id="KW-0175">Coiled coil</keyword>
<dbReference type="InterPro" id="IPR007145">
    <property type="entry name" value="MAP65_Ase1_PRC1"/>
</dbReference>
<dbReference type="Proteomes" id="UP000620104">
    <property type="component" value="Unassembled WGS sequence"/>
</dbReference>
<feature type="coiled-coil region" evidence="1">
    <location>
        <begin position="60"/>
        <end position="109"/>
    </location>
</feature>
<organism evidence="3 4">
    <name type="scientific">Naganishia liquefaciens</name>
    <dbReference type="NCBI Taxonomy" id="104408"/>
    <lineage>
        <taxon>Eukaryota</taxon>
        <taxon>Fungi</taxon>
        <taxon>Dikarya</taxon>
        <taxon>Basidiomycota</taxon>
        <taxon>Agaricomycotina</taxon>
        <taxon>Tremellomycetes</taxon>
        <taxon>Filobasidiales</taxon>
        <taxon>Filobasidiaceae</taxon>
        <taxon>Naganishia</taxon>
    </lineage>
</organism>
<dbReference type="PANTHER" id="PTHR19321:SF41">
    <property type="entry name" value="FASCETTO-RELATED"/>
    <property type="match status" value="1"/>
</dbReference>
<evidence type="ECO:0000313" key="4">
    <source>
        <dbReference type="Proteomes" id="UP000620104"/>
    </source>
</evidence>
<dbReference type="PANTHER" id="PTHR19321">
    <property type="entry name" value="PROTEIN REGULATOR OF CYTOKINESIS 1 PRC1-RELATED"/>
    <property type="match status" value="1"/>
</dbReference>
<dbReference type="Pfam" id="PF03999">
    <property type="entry name" value="MAP65_ASE1"/>
    <property type="match status" value="1"/>
</dbReference>
<dbReference type="EMBL" id="BLZA01000040">
    <property type="protein sequence ID" value="GHJ89222.1"/>
    <property type="molecule type" value="Genomic_DNA"/>
</dbReference>
<keyword evidence="4" id="KW-1185">Reference proteome</keyword>
<feature type="compositionally biased region" description="Polar residues" evidence="2">
    <location>
        <begin position="531"/>
        <end position="553"/>
    </location>
</feature>
<dbReference type="Gene3D" id="1.20.58.1520">
    <property type="match status" value="1"/>
</dbReference>
<gene>
    <name evidence="3" type="ORF">NliqN6_5624</name>
</gene>
<comment type="caution">
    <text evidence="3">The sequence shown here is derived from an EMBL/GenBank/DDBJ whole genome shotgun (WGS) entry which is preliminary data.</text>
</comment>
<dbReference type="OrthoDB" id="642895at2759"/>